<dbReference type="InterPro" id="IPR033121">
    <property type="entry name" value="PEPTIDASE_A1"/>
</dbReference>
<evidence type="ECO:0000256" key="4">
    <source>
        <dbReference type="ARBA" id="ARBA00022670"/>
    </source>
</evidence>
<dbReference type="InterPro" id="IPR032861">
    <property type="entry name" value="TAXi_N"/>
</dbReference>
<dbReference type="OrthoDB" id="2747330at2759"/>
<dbReference type="PROSITE" id="PS51767">
    <property type="entry name" value="PEPTIDASE_A1"/>
    <property type="match status" value="1"/>
</dbReference>
<feature type="compositionally biased region" description="Polar residues" evidence="8">
    <location>
        <begin position="467"/>
        <end position="485"/>
    </location>
</feature>
<evidence type="ECO:0000256" key="5">
    <source>
        <dbReference type="ARBA" id="ARBA00022750"/>
    </source>
</evidence>
<evidence type="ECO:0000259" key="10">
    <source>
        <dbReference type="PROSITE" id="PS51767"/>
    </source>
</evidence>
<dbReference type="GO" id="GO:0005576">
    <property type="term" value="C:extracellular region"/>
    <property type="evidence" value="ECO:0007669"/>
    <property type="project" value="UniProtKB-SubCell"/>
</dbReference>
<feature type="signal peptide" evidence="9">
    <location>
        <begin position="1"/>
        <end position="24"/>
    </location>
</feature>
<organism evidence="11 12">
    <name type="scientific">Punica granatum</name>
    <name type="common">Pomegranate</name>
    <dbReference type="NCBI Taxonomy" id="22663"/>
    <lineage>
        <taxon>Eukaryota</taxon>
        <taxon>Viridiplantae</taxon>
        <taxon>Streptophyta</taxon>
        <taxon>Embryophyta</taxon>
        <taxon>Tracheophyta</taxon>
        <taxon>Spermatophyta</taxon>
        <taxon>Magnoliopsida</taxon>
        <taxon>eudicotyledons</taxon>
        <taxon>Gunneridae</taxon>
        <taxon>Pentapetalae</taxon>
        <taxon>rosids</taxon>
        <taxon>malvids</taxon>
        <taxon>Myrtales</taxon>
        <taxon>Lythraceae</taxon>
        <taxon>Punica</taxon>
    </lineage>
</organism>
<name>A0A6P8D589_PUNGR</name>
<dbReference type="PANTHER" id="PTHR47967">
    <property type="entry name" value="OS07G0603500 PROTEIN-RELATED"/>
    <property type="match status" value="1"/>
</dbReference>
<dbReference type="GO" id="GO:0006508">
    <property type="term" value="P:proteolysis"/>
    <property type="evidence" value="ECO:0007669"/>
    <property type="project" value="UniProtKB-KW"/>
</dbReference>
<dbReference type="FunFam" id="2.40.70.10:FF:000050">
    <property type="entry name" value="Aspartic proteinase CDR1"/>
    <property type="match status" value="1"/>
</dbReference>
<dbReference type="PANTHER" id="PTHR47967:SF39">
    <property type="entry name" value="ASPARTYL PROTEASE FAMILY PROTEIN, PUTATIVE-RELATED"/>
    <property type="match status" value="1"/>
</dbReference>
<dbReference type="InterPro" id="IPR034161">
    <property type="entry name" value="Pepsin-like_plant"/>
</dbReference>
<comment type="subcellular location">
    <subcellularLocation>
        <location evidence="1">Secreted</location>
    </subcellularLocation>
</comment>
<feature type="chain" id="PRO_5028055967" evidence="9">
    <location>
        <begin position="25"/>
        <end position="501"/>
    </location>
</feature>
<reference evidence="12" key="2">
    <citation type="submission" date="2025-08" db="UniProtKB">
        <authorList>
            <consortium name="RefSeq"/>
        </authorList>
    </citation>
    <scope>IDENTIFICATION</scope>
    <source>
        <tissue evidence="12">Leaf</tissue>
    </source>
</reference>
<dbReference type="GO" id="GO:0004190">
    <property type="term" value="F:aspartic-type endopeptidase activity"/>
    <property type="evidence" value="ECO:0007669"/>
    <property type="project" value="UniProtKB-KW"/>
</dbReference>
<dbReference type="CDD" id="cd05476">
    <property type="entry name" value="pepsin_A_like_plant"/>
    <property type="match status" value="1"/>
</dbReference>
<keyword evidence="4" id="KW-0645">Protease</keyword>
<dbReference type="Pfam" id="PF14541">
    <property type="entry name" value="TAXi_C"/>
    <property type="match status" value="1"/>
</dbReference>
<sequence>MARTLFCLLNIVAKLCFFIHHAIARNTGFTIDLIRRDSPNSPFYDPKNTLIPERSRRHPHLGPNGDHFIIKAPSLNVKIPQSHIFPNNGQYVMKLGLGSPPVDIYALADTGSDLFWTQCLPCDSCYQQKNPKYDPRASATYKDIQCQSQQCHLLDTVFCSARPAIPNLCNYTYGYASASLTQGFLATEKITLTSNTGQPVSIPNIVFGCGHNNTGGFNENEMGLIGLGKGPISFISQMGSAFGARRFSQCLVPFHTDPSISSKMSFGVGSEVKGPGVVSTPMVHLQDPTYYFATLYGISVGDKYLPFNSSGTVSKGNMFLDSGTPPTIVPTDFYNRLESEVRSQVKLTPIDDPQLRPQLCYGNDIQAQGPILTAHFDQNADLKLTQKSIFIEAKPGIFCFAMVPTNSSGGIYGNFVQTDYLIGFDIDKSVISFKQTVSFDEQSIESTCGCYARPLRQSPSAHEDPTESSQTKTSTPARTFPTSGTATMVDLTNNMIDHLRR</sequence>
<evidence type="ECO:0000256" key="2">
    <source>
        <dbReference type="ARBA" id="ARBA00007447"/>
    </source>
</evidence>
<evidence type="ECO:0000256" key="7">
    <source>
        <dbReference type="ARBA" id="ARBA00023180"/>
    </source>
</evidence>
<dbReference type="Pfam" id="PF14543">
    <property type="entry name" value="TAXi_N"/>
    <property type="match status" value="1"/>
</dbReference>
<protein>
    <submittedName>
        <fullName evidence="12">Aspartic proteinase CDR1-like</fullName>
    </submittedName>
</protein>
<comment type="similarity">
    <text evidence="2">Belongs to the peptidase A1 family.</text>
</comment>
<dbReference type="RefSeq" id="XP_031392267.1">
    <property type="nucleotide sequence ID" value="XM_031536407.1"/>
</dbReference>
<evidence type="ECO:0000256" key="8">
    <source>
        <dbReference type="SAM" id="MobiDB-lite"/>
    </source>
</evidence>
<dbReference type="SUPFAM" id="SSF50630">
    <property type="entry name" value="Acid proteases"/>
    <property type="match status" value="1"/>
</dbReference>
<dbReference type="Proteomes" id="UP000515151">
    <property type="component" value="Chromosome 4"/>
</dbReference>
<dbReference type="InterPro" id="IPR021109">
    <property type="entry name" value="Peptidase_aspartic_dom_sf"/>
</dbReference>
<dbReference type="GeneID" id="116204319"/>
<dbReference type="InterPro" id="IPR032799">
    <property type="entry name" value="TAXi_C"/>
</dbReference>
<dbReference type="FunFam" id="2.40.70.10:FF:000031">
    <property type="entry name" value="Aspartyl protease AED1"/>
    <property type="match status" value="1"/>
</dbReference>
<dbReference type="InterPro" id="IPR051708">
    <property type="entry name" value="Plant_Aspart_Prot_A1"/>
</dbReference>
<keyword evidence="6" id="KW-0378">Hydrolase</keyword>
<accession>A0A6P8D589</accession>
<evidence type="ECO:0000256" key="1">
    <source>
        <dbReference type="ARBA" id="ARBA00004613"/>
    </source>
</evidence>
<proteinExistence type="inferred from homology"/>
<dbReference type="AlphaFoldDB" id="A0A6P8D589"/>
<evidence type="ECO:0000256" key="3">
    <source>
        <dbReference type="ARBA" id="ARBA00022525"/>
    </source>
</evidence>
<dbReference type="Gene3D" id="2.40.70.10">
    <property type="entry name" value="Acid Proteases"/>
    <property type="match status" value="2"/>
</dbReference>
<keyword evidence="7" id="KW-0325">Glycoprotein</keyword>
<keyword evidence="9" id="KW-0732">Signal</keyword>
<gene>
    <name evidence="12" type="primary">LOC116204319</name>
</gene>
<evidence type="ECO:0000256" key="6">
    <source>
        <dbReference type="ARBA" id="ARBA00022801"/>
    </source>
</evidence>
<keyword evidence="5" id="KW-0064">Aspartyl protease</keyword>
<keyword evidence="11" id="KW-1185">Reference proteome</keyword>
<evidence type="ECO:0000313" key="11">
    <source>
        <dbReference type="Proteomes" id="UP000515151"/>
    </source>
</evidence>
<feature type="region of interest" description="Disordered" evidence="8">
    <location>
        <begin position="455"/>
        <end position="485"/>
    </location>
</feature>
<evidence type="ECO:0000256" key="9">
    <source>
        <dbReference type="SAM" id="SignalP"/>
    </source>
</evidence>
<reference evidence="11" key="1">
    <citation type="journal article" date="2020" name="Plant Biotechnol. J.">
        <title>The pomegranate (Punica granatum L.) draft genome dissects genetic divergence between soft- and hard-seeded cultivars.</title>
        <authorList>
            <person name="Luo X."/>
            <person name="Li H."/>
            <person name="Wu Z."/>
            <person name="Yao W."/>
            <person name="Zhao P."/>
            <person name="Cao D."/>
            <person name="Yu H."/>
            <person name="Li K."/>
            <person name="Poudel K."/>
            <person name="Zhao D."/>
            <person name="Zhang F."/>
            <person name="Xia X."/>
            <person name="Chen L."/>
            <person name="Wang Q."/>
            <person name="Jing D."/>
            <person name="Cao S."/>
        </authorList>
    </citation>
    <scope>NUCLEOTIDE SEQUENCE [LARGE SCALE GENOMIC DNA]</scope>
    <source>
        <strain evidence="11">cv. Tunisia</strain>
    </source>
</reference>
<feature type="domain" description="Peptidase A1" evidence="10">
    <location>
        <begin position="91"/>
        <end position="434"/>
    </location>
</feature>
<evidence type="ECO:0000313" key="12">
    <source>
        <dbReference type="RefSeq" id="XP_031392267.1"/>
    </source>
</evidence>
<keyword evidence="3" id="KW-0964">Secreted</keyword>